<dbReference type="GO" id="GO:0031419">
    <property type="term" value="F:cobalamin binding"/>
    <property type="evidence" value="ECO:0007669"/>
    <property type="project" value="InterPro"/>
</dbReference>
<dbReference type="Gene3D" id="3.40.50.280">
    <property type="entry name" value="Cobalamin-binding domain"/>
    <property type="match status" value="1"/>
</dbReference>
<protein>
    <submittedName>
        <fullName evidence="5">Methionine synthase</fullName>
        <ecNumber evidence="5">2.1.1.13</ecNumber>
    </submittedName>
</protein>
<keyword evidence="2" id="KW-0170">Cobalt</keyword>
<dbReference type="PROSITE" id="PS51332">
    <property type="entry name" value="B12_BINDING"/>
    <property type="match status" value="1"/>
</dbReference>
<dbReference type="GO" id="GO:0008705">
    <property type="term" value="F:methionine synthase activity"/>
    <property type="evidence" value="ECO:0007669"/>
    <property type="project" value="UniProtKB-EC"/>
</dbReference>
<dbReference type="InterPro" id="IPR003759">
    <property type="entry name" value="Cbl-bd_cap"/>
</dbReference>
<dbReference type="PANTHER" id="PTHR45833:SF1">
    <property type="entry name" value="METHIONINE SYNTHASE"/>
    <property type="match status" value="1"/>
</dbReference>
<dbReference type="SMART" id="SM01018">
    <property type="entry name" value="B12-binding_2"/>
    <property type="match status" value="1"/>
</dbReference>
<dbReference type="SUPFAM" id="SSF47644">
    <property type="entry name" value="Methionine synthase domain"/>
    <property type="match status" value="1"/>
</dbReference>
<dbReference type="GO" id="GO:0050667">
    <property type="term" value="P:homocysteine metabolic process"/>
    <property type="evidence" value="ECO:0007669"/>
    <property type="project" value="TreeGrafter"/>
</dbReference>
<dbReference type="AlphaFoldDB" id="A0A6N3FHP1"/>
<accession>A0A6N3FHP1</accession>
<dbReference type="InterPro" id="IPR036724">
    <property type="entry name" value="Cobalamin-bd_sf"/>
</dbReference>
<evidence type="ECO:0000259" key="4">
    <source>
        <dbReference type="PROSITE" id="PS51337"/>
    </source>
</evidence>
<dbReference type="InterPro" id="IPR006158">
    <property type="entry name" value="Cobalamin-bd"/>
</dbReference>
<dbReference type="RefSeq" id="WP_156531209.1">
    <property type="nucleotide sequence ID" value="NZ_CACRUE010000044.1"/>
</dbReference>
<dbReference type="InterPro" id="IPR050554">
    <property type="entry name" value="Met_Synthase/Corrinoid"/>
</dbReference>
<feature type="domain" description="B12-binding" evidence="3">
    <location>
        <begin position="88"/>
        <end position="215"/>
    </location>
</feature>
<proteinExistence type="predicted"/>
<feature type="domain" description="B12-binding N-terminal" evidence="4">
    <location>
        <begin position="1"/>
        <end position="88"/>
    </location>
</feature>
<reference evidence="5" key="1">
    <citation type="submission" date="2019-11" db="EMBL/GenBank/DDBJ databases">
        <authorList>
            <person name="Feng L."/>
        </authorList>
    </citation>
    <scope>NUCLEOTIDE SEQUENCE</scope>
    <source>
        <strain evidence="5">IbartlettiiLFYP30</strain>
    </source>
</reference>
<sequence length="219" mass="24668">MDYYKLISEAIIGGEASETMQYTKEALGLKYPPENILKNGLMAGINTIAEKFKDEAVLIPEVLMSTRALHAGLKVLQPYLEVKGKKGAIKIVIGTVYGDLHDVGKNIIKALLTTMNVEVIDLGIDVSVENFIQAIEKEKPDILMMSSLLTTTMNQMQLVIEELKKRGLREDLTIFIGGGPIRDIFRKKIGADYYIEDPLELRDYIRDNFSKFKKNKKVK</sequence>
<dbReference type="GO" id="GO:0005829">
    <property type="term" value="C:cytosol"/>
    <property type="evidence" value="ECO:0007669"/>
    <property type="project" value="TreeGrafter"/>
</dbReference>
<evidence type="ECO:0000256" key="2">
    <source>
        <dbReference type="ARBA" id="ARBA00023285"/>
    </source>
</evidence>
<dbReference type="PANTHER" id="PTHR45833">
    <property type="entry name" value="METHIONINE SYNTHASE"/>
    <property type="match status" value="1"/>
</dbReference>
<dbReference type="GO" id="GO:0032259">
    <property type="term" value="P:methylation"/>
    <property type="evidence" value="ECO:0007669"/>
    <property type="project" value="UniProtKB-KW"/>
</dbReference>
<dbReference type="Pfam" id="PF02310">
    <property type="entry name" value="B12-binding"/>
    <property type="match status" value="1"/>
</dbReference>
<dbReference type="SUPFAM" id="SSF52242">
    <property type="entry name" value="Cobalamin (vitamin B12)-binding domain"/>
    <property type="match status" value="1"/>
</dbReference>
<keyword evidence="1" id="KW-0479">Metal-binding</keyword>
<dbReference type="InterPro" id="IPR036594">
    <property type="entry name" value="Meth_synthase_dom"/>
</dbReference>
<dbReference type="Pfam" id="PF02607">
    <property type="entry name" value="B12-binding_2"/>
    <property type="match status" value="1"/>
</dbReference>
<keyword evidence="5" id="KW-0808">Transferase</keyword>
<organism evidence="5">
    <name type="scientific">Intestinibacter bartlettii</name>
    <dbReference type="NCBI Taxonomy" id="261299"/>
    <lineage>
        <taxon>Bacteria</taxon>
        <taxon>Bacillati</taxon>
        <taxon>Bacillota</taxon>
        <taxon>Clostridia</taxon>
        <taxon>Peptostreptococcales</taxon>
        <taxon>Peptostreptococcaceae</taxon>
        <taxon>Intestinibacter</taxon>
    </lineage>
</organism>
<name>A0A6N3FHP1_9FIRM</name>
<dbReference type="GO" id="GO:0046872">
    <property type="term" value="F:metal ion binding"/>
    <property type="evidence" value="ECO:0007669"/>
    <property type="project" value="UniProtKB-KW"/>
</dbReference>
<keyword evidence="5" id="KW-0489">Methyltransferase</keyword>
<evidence type="ECO:0000313" key="5">
    <source>
        <dbReference type="EMBL" id="VYU51614.1"/>
    </source>
</evidence>
<evidence type="ECO:0000259" key="3">
    <source>
        <dbReference type="PROSITE" id="PS51332"/>
    </source>
</evidence>
<dbReference type="PROSITE" id="PS51337">
    <property type="entry name" value="B12_BINDING_NTER"/>
    <property type="match status" value="1"/>
</dbReference>
<dbReference type="EMBL" id="CACRUE010000044">
    <property type="protein sequence ID" value="VYU51614.1"/>
    <property type="molecule type" value="Genomic_DNA"/>
</dbReference>
<evidence type="ECO:0000256" key="1">
    <source>
        <dbReference type="ARBA" id="ARBA00022723"/>
    </source>
</evidence>
<gene>
    <name evidence="5" type="primary">metH_3</name>
    <name evidence="5" type="ORF">IBLFYP30_00416</name>
</gene>
<dbReference type="Gene3D" id="1.10.1240.10">
    <property type="entry name" value="Methionine synthase domain"/>
    <property type="match status" value="1"/>
</dbReference>
<dbReference type="GO" id="GO:0046653">
    <property type="term" value="P:tetrahydrofolate metabolic process"/>
    <property type="evidence" value="ECO:0007669"/>
    <property type="project" value="TreeGrafter"/>
</dbReference>
<dbReference type="EC" id="2.1.1.13" evidence="5"/>